<dbReference type="AlphaFoldDB" id="A0A2T1C7A9"/>
<dbReference type="InterPro" id="IPR029030">
    <property type="entry name" value="Caspase-like_dom_sf"/>
</dbReference>
<proteinExistence type="predicted"/>
<name>A0A2T1C7A9_9CYAN</name>
<dbReference type="GO" id="GO:0005737">
    <property type="term" value="C:cytoplasm"/>
    <property type="evidence" value="ECO:0007669"/>
    <property type="project" value="TreeGrafter"/>
</dbReference>
<gene>
    <name evidence="2" type="ORF">C7B64_05805</name>
</gene>
<comment type="caution">
    <text evidence="2">The sequence shown here is derived from an EMBL/GenBank/DDBJ whole genome shotgun (WGS) entry which is preliminary data.</text>
</comment>
<evidence type="ECO:0000313" key="3">
    <source>
        <dbReference type="Proteomes" id="UP000238762"/>
    </source>
</evidence>
<dbReference type="GO" id="GO:0004197">
    <property type="term" value="F:cysteine-type endopeptidase activity"/>
    <property type="evidence" value="ECO:0007669"/>
    <property type="project" value="InterPro"/>
</dbReference>
<dbReference type="Pfam" id="PF00656">
    <property type="entry name" value="Peptidase_C14"/>
    <property type="match status" value="1"/>
</dbReference>
<dbReference type="OrthoDB" id="505527at2"/>
<dbReference type="Gene3D" id="3.40.50.1460">
    <property type="match status" value="1"/>
</dbReference>
<accession>A0A2T1C7A9</accession>
<feature type="domain" description="Peptidase C14 caspase" evidence="1">
    <location>
        <begin position="47"/>
        <end position="280"/>
    </location>
</feature>
<dbReference type="RefSeq" id="WP_106287707.1">
    <property type="nucleotide sequence ID" value="NZ_CAWNTC010000220.1"/>
</dbReference>
<dbReference type="SUPFAM" id="SSF52129">
    <property type="entry name" value="Caspase-like"/>
    <property type="match status" value="1"/>
</dbReference>
<dbReference type="PIRSF" id="PIRSF007398">
    <property type="entry name" value="Sll0148_caspase"/>
    <property type="match status" value="1"/>
</dbReference>
<keyword evidence="3" id="KW-1185">Reference proteome</keyword>
<protein>
    <submittedName>
        <fullName evidence="2">Peptidase C14</fullName>
    </submittedName>
</protein>
<dbReference type="InterPro" id="IPR050452">
    <property type="entry name" value="Metacaspase"/>
</dbReference>
<sequence>MKRRKFFQRTSHLLTLLGASWLGSGKSGLANPLLVQYEKNATPLNRRKLALLVGINQYSSPLAGCVTDVELQRELLIYRFGFEPSDIVVLTDSQGSREQIETAFREHLVKQAQADDLVVFHFSGYGTRIPLASGGKVQNALVTLETGTNGYLDWDDLQQLMRSLPTQKILTVLDTSFSHSQLQLPPNLHWRGYVAPADRIDEVRSLSNPKLPGILLQASENELVAAEKNWGGFTTGIFTYSLTQELWTATDATSISVTFQQTAAQIDELVGKWQKPSLQFEANRYNSIIAANSQHNSILGAEGAIIALDDRPNYVKVWLGGLPTHLVADYGLNSVFTTIGEPENASIILQIRAREGLTAKAKIHSSGSTSPSLIGQPIQEVVRVISRQIGLVIGLNPELERIERVDATSALSNIPTISSVVNVGEQSADYWFGKQPQTLKTGESAYSYALFSLNGDFLPETLGTGNEAIKVAANRLRQPLNQLLATKMWELTENQTTSRLGVKATLETTENSPKTIAQKQTKRSNLISRQLIQPNSTIPNLSPQTSLRYRLENFSDRPIYWLIVGVDANHNPITWEPSKEAIAPGTIRIIPEPSANQLWLSKEAAGLAEIYLICSIAPFDKAIATIQTQIKGKGLLTLPAPLEVAQAVLEDLHQASTIELATIPSESLSAITDAYALDVNSWATLRFVYKCT</sequence>
<reference evidence="2 3" key="1">
    <citation type="submission" date="2018-02" db="EMBL/GenBank/DDBJ databases">
        <authorList>
            <person name="Cohen D.B."/>
            <person name="Kent A.D."/>
        </authorList>
    </citation>
    <scope>NUCLEOTIDE SEQUENCE [LARGE SCALE GENOMIC DNA]</scope>
    <source>
        <strain evidence="2 3">CCAP 1448/3</strain>
    </source>
</reference>
<dbReference type="PANTHER" id="PTHR48104">
    <property type="entry name" value="METACASPASE-4"/>
    <property type="match status" value="1"/>
</dbReference>
<dbReference type="PANTHER" id="PTHR48104:SF30">
    <property type="entry name" value="METACASPASE-1"/>
    <property type="match status" value="1"/>
</dbReference>
<organism evidence="2 3">
    <name type="scientific">Merismopedia glauca CCAP 1448/3</name>
    <dbReference type="NCBI Taxonomy" id="1296344"/>
    <lineage>
        <taxon>Bacteria</taxon>
        <taxon>Bacillati</taxon>
        <taxon>Cyanobacteriota</taxon>
        <taxon>Cyanophyceae</taxon>
        <taxon>Synechococcales</taxon>
        <taxon>Merismopediaceae</taxon>
        <taxon>Merismopedia</taxon>
    </lineage>
</organism>
<dbReference type="InterPro" id="IPR011600">
    <property type="entry name" value="Pept_C14_caspase"/>
</dbReference>
<reference evidence="2 3" key="2">
    <citation type="submission" date="2018-03" db="EMBL/GenBank/DDBJ databases">
        <title>The ancient ancestry and fast evolution of plastids.</title>
        <authorList>
            <person name="Moore K.R."/>
            <person name="Magnabosco C."/>
            <person name="Momper L."/>
            <person name="Gold D.A."/>
            <person name="Bosak T."/>
            <person name="Fournier G.P."/>
        </authorList>
    </citation>
    <scope>NUCLEOTIDE SEQUENCE [LARGE SCALE GENOMIC DNA]</scope>
    <source>
        <strain evidence="2 3">CCAP 1448/3</strain>
    </source>
</reference>
<evidence type="ECO:0000313" key="2">
    <source>
        <dbReference type="EMBL" id="PSB04048.1"/>
    </source>
</evidence>
<dbReference type="GO" id="GO:0006508">
    <property type="term" value="P:proteolysis"/>
    <property type="evidence" value="ECO:0007669"/>
    <property type="project" value="InterPro"/>
</dbReference>
<dbReference type="Proteomes" id="UP000238762">
    <property type="component" value="Unassembled WGS sequence"/>
</dbReference>
<evidence type="ECO:0000259" key="1">
    <source>
        <dbReference type="Pfam" id="PF00656"/>
    </source>
</evidence>
<dbReference type="EMBL" id="PVWJ01000019">
    <property type="protein sequence ID" value="PSB04048.1"/>
    <property type="molecule type" value="Genomic_DNA"/>
</dbReference>
<dbReference type="InterPro" id="IPR011189">
    <property type="entry name" value="UCP_caspase_lke"/>
</dbReference>